<accession>A0ABR1L366</accession>
<name>A0ABR1L366_9PEZI</name>
<evidence type="ECO:0000313" key="2">
    <source>
        <dbReference type="Proteomes" id="UP001363622"/>
    </source>
</evidence>
<gene>
    <name evidence="1" type="ORF">IWZ03DRAFT_366300</name>
</gene>
<proteinExistence type="predicted"/>
<comment type="caution">
    <text evidence="1">The sequence shown here is derived from an EMBL/GenBank/DDBJ whole genome shotgun (WGS) entry which is preliminary data.</text>
</comment>
<dbReference type="Proteomes" id="UP001363622">
    <property type="component" value="Unassembled WGS sequence"/>
</dbReference>
<dbReference type="EMBL" id="JBBPHU010000001">
    <property type="protein sequence ID" value="KAK7524081.1"/>
    <property type="molecule type" value="Genomic_DNA"/>
</dbReference>
<evidence type="ECO:0000313" key="1">
    <source>
        <dbReference type="EMBL" id="KAK7524081.1"/>
    </source>
</evidence>
<sequence length="73" mass="7209">MAAWARFRWAAVGNTLAASQLATGQIDHASLPRASDLEALLEGGGAGFEPAVCASAQPSVEVGGAVTAAKLSG</sequence>
<protein>
    <submittedName>
        <fullName evidence="1">Uncharacterized protein</fullName>
    </submittedName>
</protein>
<keyword evidence="2" id="KW-1185">Reference proteome</keyword>
<reference evidence="1 2" key="1">
    <citation type="submission" date="2024-04" db="EMBL/GenBank/DDBJ databases">
        <title>Phyllosticta paracitricarpa is synonymous to the EU quarantine fungus P. citricarpa based on phylogenomic analyses.</title>
        <authorList>
            <consortium name="Lawrence Berkeley National Laboratory"/>
            <person name="Van Ingen-Buijs V.A."/>
            <person name="Van Westerhoven A.C."/>
            <person name="Haridas S."/>
            <person name="Skiadas P."/>
            <person name="Martin F."/>
            <person name="Groenewald J.Z."/>
            <person name="Crous P.W."/>
            <person name="Seidl M.F."/>
        </authorList>
    </citation>
    <scope>NUCLEOTIDE SEQUENCE [LARGE SCALE GENOMIC DNA]</scope>
    <source>
        <strain evidence="1 2">CBS 123371</strain>
    </source>
</reference>
<organism evidence="1 2">
    <name type="scientific">Phyllosticta citriasiana</name>
    <dbReference type="NCBI Taxonomy" id="595635"/>
    <lineage>
        <taxon>Eukaryota</taxon>
        <taxon>Fungi</taxon>
        <taxon>Dikarya</taxon>
        <taxon>Ascomycota</taxon>
        <taxon>Pezizomycotina</taxon>
        <taxon>Dothideomycetes</taxon>
        <taxon>Dothideomycetes incertae sedis</taxon>
        <taxon>Botryosphaeriales</taxon>
        <taxon>Phyllostictaceae</taxon>
        <taxon>Phyllosticta</taxon>
    </lineage>
</organism>